<dbReference type="GO" id="GO:0016757">
    <property type="term" value="F:glycosyltransferase activity"/>
    <property type="evidence" value="ECO:0007669"/>
    <property type="project" value="InterPro"/>
</dbReference>
<keyword evidence="2" id="KW-0808">Transferase</keyword>
<name>A0A8G2C9I4_9BACT</name>
<accession>A0A8G2C9I4</accession>
<gene>
    <name evidence="2" type="ORF">SAMN05660830_01651</name>
</gene>
<protein>
    <submittedName>
        <fullName evidence="2">Glycosyltransferase involved in cell wall bisynthesis</fullName>
    </submittedName>
</protein>
<organism evidence="2 3">
    <name type="scientific">Halodesulfovibrio aestuarii</name>
    <dbReference type="NCBI Taxonomy" id="126333"/>
    <lineage>
        <taxon>Bacteria</taxon>
        <taxon>Pseudomonadati</taxon>
        <taxon>Thermodesulfobacteriota</taxon>
        <taxon>Desulfovibrionia</taxon>
        <taxon>Desulfovibrionales</taxon>
        <taxon>Desulfovibrionaceae</taxon>
        <taxon>Halodesulfovibrio</taxon>
    </lineage>
</organism>
<dbReference type="PANTHER" id="PTHR45947">
    <property type="entry name" value="SULFOQUINOVOSYL TRANSFERASE SQD2"/>
    <property type="match status" value="1"/>
</dbReference>
<feature type="domain" description="Glycosyl transferase family 1" evidence="1">
    <location>
        <begin position="248"/>
        <end position="413"/>
    </location>
</feature>
<evidence type="ECO:0000259" key="1">
    <source>
        <dbReference type="Pfam" id="PF00534"/>
    </source>
</evidence>
<dbReference type="AlphaFoldDB" id="A0A8G2C9I4"/>
<dbReference type="EMBL" id="FQZR01000003">
    <property type="protein sequence ID" value="SHJ10245.1"/>
    <property type="molecule type" value="Genomic_DNA"/>
</dbReference>
<dbReference type="InterPro" id="IPR001296">
    <property type="entry name" value="Glyco_trans_1"/>
</dbReference>
<dbReference type="SUPFAM" id="SSF53756">
    <property type="entry name" value="UDP-Glycosyltransferase/glycogen phosphorylase"/>
    <property type="match status" value="1"/>
</dbReference>
<comment type="caution">
    <text evidence="2">The sequence shown here is derived from an EMBL/GenBank/DDBJ whole genome shotgun (WGS) entry which is preliminary data.</text>
</comment>
<dbReference type="InterPro" id="IPR050194">
    <property type="entry name" value="Glycosyltransferase_grp1"/>
</dbReference>
<dbReference type="Pfam" id="PF00534">
    <property type="entry name" value="Glycos_transf_1"/>
    <property type="match status" value="1"/>
</dbReference>
<proteinExistence type="predicted"/>
<evidence type="ECO:0000313" key="3">
    <source>
        <dbReference type="Proteomes" id="UP000184001"/>
    </source>
</evidence>
<dbReference type="PANTHER" id="PTHR45947:SF14">
    <property type="entry name" value="SLL1723 PROTEIN"/>
    <property type="match status" value="1"/>
</dbReference>
<dbReference type="RefSeq" id="WP_020000386.1">
    <property type="nucleotide sequence ID" value="NZ_CP192219.1"/>
</dbReference>
<sequence length="454" mass="51064">MHNTPTLGMILKGYPRISETFISNEIKLLEEQGFTIHIFSMRKPREKFSHKSVKSIHATVTYLPEYLSLGFPRLLWNTLLCALLHTTTFCNTFKFFLSRFSGTNKVHTWIKHFMQACVVANNIESKNITHLHSHFAHTPTSVAMYAAKLAGIPFSFTAHAKDIYTQHPKRVAEKMQQALFAVTCTKYNKLALETIARSFPAPKAPPHYALPPIEDGSPIRTPQPGYCPVHTIYHGIDLSLFSTRQNGLTTHTPYSILTVARLVEKKGLDTILESLRLLFLRNIPFRYTLIGEGPLLGKLEEIVYKYGLTDFVRFTGTLPHEDVLRHYRKADVFLLGCTTAQDGDRDGIPNVLAEAMAMGVPVVATRVSGIPELVEHNKSGLLVPCNNAEELAKATECLLTDEALRQTIISGAERKVHKVFNNRQLIVQLGNIFEENGITREEADTMSEMEWSSS</sequence>
<dbReference type="CDD" id="cd03801">
    <property type="entry name" value="GT4_PimA-like"/>
    <property type="match status" value="1"/>
</dbReference>
<dbReference type="Proteomes" id="UP000184001">
    <property type="component" value="Unassembled WGS sequence"/>
</dbReference>
<dbReference type="Gene3D" id="3.40.50.2000">
    <property type="entry name" value="Glycogen Phosphorylase B"/>
    <property type="match status" value="2"/>
</dbReference>
<reference evidence="2 3" key="1">
    <citation type="submission" date="2016-11" db="EMBL/GenBank/DDBJ databases">
        <authorList>
            <person name="Varghese N."/>
            <person name="Submissions S."/>
        </authorList>
    </citation>
    <scope>NUCLEOTIDE SEQUENCE [LARGE SCALE GENOMIC DNA]</scope>
    <source>
        <strain evidence="2 3">DSM 17919</strain>
    </source>
</reference>
<evidence type="ECO:0000313" key="2">
    <source>
        <dbReference type="EMBL" id="SHJ10245.1"/>
    </source>
</evidence>